<accession>A0A0W8FGK6</accession>
<organism evidence="2">
    <name type="scientific">hydrocarbon metagenome</name>
    <dbReference type="NCBI Taxonomy" id="938273"/>
    <lineage>
        <taxon>unclassified sequences</taxon>
        <taxon>metagenomes</taxon>
        <taxon>ecological metagenomes</taxon>
    </lineage>
</organism>
<dbReference type="PROSITE" id="PS51257">
    <property type="entry name" value="PROKAR_LIPOPROTEIN"/>
    <property type="match status" value="1"/>
</dbReference>
<feature type="region of interest" description="Disordered" evidence="1">
    <location>
        <begin position="23"/>
        <end position="43"/>
    </location>
</feature>
<dbReference type="EMBL" id="LNQE01001248">
    <property type="protein sequence ID" value="KUG19889.1"/>
    <property type="molecule type" value="Genomic_DNA"/>
</dbReference>
<dbReference type="InterPro" id="IPR036610">
    <property type="entry name" value="PEBP-like_sf"/>
</dbReference>
<dbReference type="InterPro" id="IPR008914">
    <property type="entry name" value="PEBP"/>
</dbReference>
<dbReference type="Pfam" id="PF01161">
    <property type="entry name" value="PBP"/>
    <property type="match status" value="1"/>
</dbReference>
<dbReference type="SUPFAM" id="SSF49777">
    <property type="entry name" value="PEBP-like"/>
    <property type="match status" value="1"/>
</dbReference>
<evidence type="ECO:0000313" key="2">
    <source>
        <dbReference type="EMBL" id="KUG19889.1"/>
    </source>
</evidence>
<dbReference type="CDD" id="cd00865">
    <property type="entry name" value="PEBP_bact_arch"/>
    <property type="match status" value="1"/>
</dbReference>
<dbReference type="PANTHER" id="PTHR30289">
    <property type="entry name" value="UNCHARACTERIZED PROTEIN YBCL-RELATED"/>
    <property type="match status" value="1"/>
</dbReference>
<proteinExistence type="predicted"/>
<comment type="caution">
    <text evidence="2">The sequence shown here is derived from an EMBL/GenBank/DDBJ whole genome shotgun (WGS) entry which is preliminary data.</text>
</comment>
<dbReference type="AlphaFoldDB" id="A0A0W8FGK6"/>
<dbReference type="NCBIfam" id="TIGR00481">
    <property type="entry name" value="YbhB/YbcL family Raf kinase inhibitor-like protein"/>
    <property type="match status" value="1"/>
</dbReference>
<dbReference type="InterPro" id="IPR005247">
    <property type="entry name" value="YbhB_YbcL/LppC-like"/>
</dbReference>
<evidence type="ECO:0000256" key="1">
    <source>
        <dbReference type="SAM" id="MobiDB-lite"/>
    </source>
</evidence>
<evidence type="ECO:0008006" key="3">
    <source>
        <dbReference type="Google" id="ProtNLM"/>
    </source>
</evidence>
<dbReference type="Gene3D" id="3.90.280.10">
    <property type="entry name" value="PEBP-like"/>
    <property type="match status" value="1"/>
</dbReference>
<name>A0A0W8FGK6_9ZZZZ</name>
<reference evidence="2" key="1">
    <citation type="journal article" date="2015" name="Proc. Natl. Acad. Sci. U.S.A.">
        <title>Networks of energetic and metabolic interactions define dynamics in microbial communities.</title>
        <authorList>
            <person name="Embree M."/>
            <person name="Liu J.K."/>
            <person name="Al-Bassam M.M."/>
            <person name="Zengler K."/>
        </authorList>
    </citation>
    <scope>NUCLEOTIDE SEQUENCE</scope>
</reference>
<sequence length="196" mass="20578">MNARVFTLLVLLLAALAAGCVQNGEPRGPVENRTATGTPDPDVPTMELTSDAFGNGSLIPPRYTCDGEDVSPAISWSGVPREAVGLALTVQDPDAPGGDFTHWIVYNISPGQRGLDAALPNLHELPGGARQGTNSFGTVGYSGPCPPAGTAHRYVFSLYALDTDLRISGPIDPAALEQEIEGHIIAEGVLIGMYRR</sequence>
<gene>
    <name evidence="2" type="ORF">ASZ90_010391</name>
</gene>
<protein>
    <recommendedName>
        <fullName evidence="3">Phospholipid-binding protein</fullName>
    </recommendedName>
</protein>
<dbReference type="PANTHER" id="PTHR30289:SF1">
    <property type="entry name" value="PEBP (PHOSPHATIDYLETHANOLAMINE-BINDING PROTEIN) FAMILY PROTEIN"/>
    <property type="match status" value="1"/>
</dbReference>